<sequence>MMGKIKWGSLYLKTEGQTRRLQGARKRKQSLKPRKRWKLRLQGPGRGPLRHQLLPLIKTREVQMSPPRFPKNL</sequence>
<evidence type="ECO:0000313" key="3">
    <source>
        <dbReference type="Proteomes" id="UP000053392"/>
    </source>
</evidence>
<gene>
    <name evidence="2" type="ORF">I313_04001</name>
</gene>
<dbReference type="Proteomes" id="UP000053392">
    <property type="component" value="Unassembled WGS sequence"/>
</dbReference>
<evidence type="ECO:0000313" key="2">
    <source>
        <dbReference type="EMBL" id="KIR40080.1"/>
    </source>
</evidence>
<dbReference type="EMBL" id="KN847904">
    <property type="protein sequence ID" value="KIR40080.1"/>
    <property type="molecule type" value="Genomic_DNA"/>
</dbReference>
<reference evidence="2 3" key="1">
    <citation type="submission" date="2015-01" db="EMBL/GenBank/DDBJ databases">
        <title>The Genome Sequence of Cryptococcus gattii Ram5.</title>
        <authorList>
            <consortium name="The Broad Institute Genomics Platform"/>
            <person name="Cuomo C."/>
            <person name="Litvintseva A."/>
            <person name="Chen Y."/>
            <person name="Heitman J."/>
            <person name="Sun S."/>
            <person name="Springer D."/>
            <person name="Dromer F."/>
            <person name="Young S."/>
            <person name="Zeng Q."/>
            <person name="Gargeya S."/>
            <person name="Abouelleil A."/>
            <person name="Alvarado L."/>
            <person name="Chapman S.B."/>
            <person name="Gainer-Dewar J."/>
            <person name="Goldberg J."/>
            <person name="Griggs A."/>
            <person name="Gujja S."/>
            <person name="Hansen M."/>
            <person name="Howarth C."/>
            <person name="Imamovic A."/>
            <person name="Larimer J."/>
            <person name="Murphy C."/>
            <person name="Naylor J."/>
            <person name="Pearson M."/>
            <person name="Priest M."/>
            <person name="Roberts A."/>
            <person name="Saif S."/>
            <person name="Shea T."/>
            <person name="Sykes S."/>
            <person name="Wortman J."/>
            <person name="Nusbaum C."/>
            <person name="Birren B."/>
        </authorList>
    </citation>
    <scope>NUCLEOTIDE SEQUENCE [LARGE SCALE GENOMIC DNA]</scope>
    <source>
        <strain evidence="2 3">Ram5</strain>
    </source>
</reference>
<feature type="region of interest" description="Disordered" evidence="1">
    <location>
        <begin position="16"/>
        <end position="50"/>
    </location>
</feature>
<dbReference type="AlphaFoldDB" id="A0A0D0V588"/>
<accession>A0A0D0V588</accession>
<evidence type="ECO:0000256" key="1">
    <source>
        <dbReference type="SAM" id="MobiDB-lite"/>
    </source>
</evidence>
<feature type="compositionally biased region" description="Basic residues" evidence="1">
    <location>
        <begin position="22"/>
        <end position="39"/>
    </location>
</feature>
<protein>
    <submittedName>
        <fullName evidence="2">Uncharacterized protein</fullName>
    </submittedName>
</protein>
<dbReference type="HOGENOM" id="CLU_2704716_0_0_1"/>
<proteinExistence type="predicted"/>
<name>A0A0D0V588_9TREE</name>
<organism evidence="2 3">
    <name type="scientific">Cryptococcus deuterogattii Ram5</name>
    <dbReference type="NCBI Taxonomy" id="1296110"/>
    <lineage>
        <taxon>Eukaryota</taxon>
        <taxon>Fungi</taxon>
        <taxon>Dikarya</taxon>
        <taxon>Basidiomycota</taxon>
        <taxon>Agaricomycotina</taxon>
        <taxon>Tremellomycetes</taxon>
        <taxon>Tremellales</taxon>
        <taxon>Cryptococcaceae</taxon>
        <taxon>Cryptococcus</taxon>
        <taxon>Cryptococcus gattii species complex</taxon>
    </lineage>
</organism>
<keyword evidence="3" id="KW-1185">Reference proteome</keyword>